<name>A0A146G459_TERSA</name>
<dbReference type="InParanoid" id="A0A146G459"/>
<dbReference type="Proteomes" id="UP000076023">
    <property type="component" value="Unassembled WGS sequence"/>
</dbReference>
<dbReference type="SUPFAM" id="SSF51569">
    <property type="entry name" value="Aldolase"/>
    <property type="match status" value="1"/>
</dbReference>
<comment type="caution">
    <text evidence="1">The sequence shown here is derived from an EMBL/GenBank/DDBJ whole genome shotgun (WGS) entry which is preliminary data.</text>
</comment>
<proteinExistence type="predicted"/>
<reference evidence="2" key="1">
    <citation type="journal article" date="2017" name="Genome Announc.">
        <title>Draft Genome Sequence of Terrimicrobium sacchariphilum NM-5T, a Facultative Anaerobic Soil Bacterium of the Class Spartobacteria.</title>
        <authorList>
            <person name="Qiu Y.L."/>
            <person name="Tourlousse D.M."/>
            <person name="Matsuura N."/>
            <person name="Ohashi A."/>
            <person name="Sekiguchi Y."/>
        </authorList>
    </citation>
    <scope>NUCLEOTIDE SEQUENCE [LARGE SCALE GENOMIC DNA]</scope>
    <source>
        <strain evidence="2">NM-5</strain>
    </source>
</reference>
<keyword evidence="2" id="KW-1185">Reference proteome</keyword>
<evidence type="ECO:0000313" key="2">
    <source>
        <dbReference type="Proteomes" id="UP000076023"/>
    </source>
</evidence>
<dbReference type="STRING" id="690879.TSACC_2984"/>
<dbReference type="EMBL" id="BDCO01000002">
    <property type="protein sequence ID" value="GAT32585.1"/>
    <property type="molecule type" value="Genomic_DNA"/>
</dbReference>
<gene>
    <name evidence="1" type="ORF">TSACC_2984</name>
</gene>
<organism evidence="1 2">
    <name type="scientific">Terrimicrobium sacchariphilum</name>
    <dbReference type="NCBI Taxonomy" id="690879"/>
    <lineage>
        <taxon>Bacteria</taxon>
        <taxon>Pseudomonadati</taxon>
        <taxon>Verrucomicrobiota</taxon>
        <taxon>Terrimicrobiia</taxon>
        <taxon>Terrimicrobiales</taxon>
        <taxon>Terrimicrobiaceae</taxon>
        <taxon>Terrimicrobium</taxon>
    </lineage>
</organism>
<dbReference type="RefSeq" id="WP_075078414.1">
    <property type="nucleotide sequence ID" value="NZ_BDCO01000002.1"/>
</dbReference>
<dbReference type="AlphaFoldDB" id="A0A146G459"/>
<sequence length="91" mass="9865">MSALGYAAPAGRLDHALLAPSLTQAALRKEGRELRPYPVARVCIEPHAVGLAAGERALLDGARQVDMVSRLAVRPSIHLRSEIDHFLTLYP</sequence>
<accession>A0A146G459</accession>
<evidence type="ECO:0000313" key="1">
    <source>
        <dbReference type="EMBL" id="GAT32585.1"/>
    </source>
</evidence>
<protein>
    <submittedName>
        <fullName evidence="1">Uncharacterized protein</fullName>
    </submittedName>
</protein>